<name>A0A9D2SX19_9FIRM</name>
<dbReference type="EMBL" id="DWWK01000054">
    <property type="protein sequence ID" value="HJC38277.1"/>
    <property type="molecule type" value="Genomic_DNA"/>
</dbReference>
<dbReference type="PANTHER" id="PTHR37804:SF1">
    <property type="entry name" value="CDAA REGULATORY PROTEIN CDAR"/>
    <property type="match status" value="1"/>
</dbReference>
<gene>
    <name evidence="2" type="ORF">H9757_04345</name>
</gene>
<evidence type="ECO:0000256" key="1">
    <source>
        <dbReference type="SAM" id="MobiDB-lite"/>
    </source>
</evidence>
<dbReference type="PANTHER" id="PTHR37804">
    <property type="entry name" value="CDAA REGULATORY PROTEIN CDAR"/>
    <property type="match status" value="1"/>
</dbReference>
<evidence type="ECO:0008006" key="4">
    <source>
        <dbReference type="Google" id="ProtNLM"/>
    </source>
</evidence>
<accession>A0A9D2SX19</accession>
<dbReference type="Pfam" id="PF07949">
    <property type="entry name" value="YbbR"/>
    <property type="match status" value="2"/>
</dbReference>
<proteinExistence type="predicted"/>
<organism evidence="2 3">
    <name type="scientific">Candidatus Mediterraneibacter faecigallinarum</name>
    <dbReference type="NCBI Taxonomy" id="2838669"/>
    <lineage>
        <taxon>Bacteria</taxon>
        <taxon>Bacillati</taxon>
        <taxon>Bacillota</taxon>
        <taxon>Clostridia</taxon>
        <taxon>Lachnospirales</taxon>
        <taxon>Lachnospiraceae</taxon>
        <taxon>Mediterraneibacter</taxon>
    </lineage>
</organism>
<dbReference type="Gene3D" id="2.170.120.30">
    <property type="match status" value="2"/>
</dbReference>
<evidence type="ECO:0000313" key="2">
    <source>
        <dbReference type="EMBL" id="HJC38277.1"/>
    </source>
</evidence>
<dbReference type="AlphaFoldDB" id="A0A9D2SX19"/>
<comment type="caution">
    <text evidence="2">The sequence shown here is derived from an EMBL/GenBank/DDBJ whole genome shotgun (WGS) entry which is preliminary data.</text>
</comment>
<sequence>MAQIMKKYRLTRNMGLKIMAFVFAAFLWLIVMNVDDPVDRKTYSNIPVIFANDDIISQEGNVYQVLDEQNVSVVVSAKASVLKDIHSDDIVATADIKEMDTDTGLVPIQVTINNLTAGDDYLSAEAVPRNIQIQVEKTGKKMLSLTVRKNGDPRDGYIVGEMTVNPEQITITGPESIIEQVETAVAWIDTEGISRDSDKTGELRLYDVYGNQVSSNQIYNNLGEDGITVHVEVLQGKTVPVAFDVSGTPAEGYRYVECTSEPASVQIYGKSDVLQDIDAIEVPGDVLNIDGAAENVVQSVDITPYLPEGTMLEEGSTGTLSVTVVIEQEGTRTIDFLVSSIRITNLADDLQVSYQPDAEISLQFRGQQELLDVLDISNAVSVNLKNYTQEGTFSIPVDIDIPDGIEIVGSPTVEITLQKKQDTSEPSGDQGEADENAE</sequence>
<reference evidence="2" key="1">
    <citation type="journal article" date="2021" name="PeerJ">
        <title>Extensive microbial diversity within the chicken gut microbiome revealed by metagenomics and culture.</title>
        <authorList>
            <person name="Gilroy R."/>
            <person name="Ravi A."/>
            <person name="Getino M."/>
            <person name="Pursley I."/>
            <person name="Horton D.L."/>
            <person name="Alikhan N.F."/>
            <person name="Baker D."/>
            <person name="Gharbi K."/>
            <person name="Hall N."/>
            <person name="Watson M."/>
            <person name="Adriaenssens E.M."/>
            <person name="Foster-Nyarko E."/>
            <person name="Jarju S."/>
            <person name="Secka A."/>
            <person name="Antonio M."/>
            <person name="Oren A."/>
            <person name="Chaudhuri R.R."/>
            <person name="La Ragione R."/>
            <person name="Hildebrand F."/>
            <person name="Pallen M.J."/>
        </authorList>
    </citation>
    <scope>NUCLEOTIDE SEQUENCE</scope>
    <source>
        <strain evidence="2">ChiGjej1B1-1692</strain>
    </source>
</reference>
<feature type="region of interest" description="Disordered" evidence="1">
    <location>
        <begin position="417"/>
        <end position="438"/>
    </location>
</feature>
<reference evidence="2" key="2">
    <citation type="submission" date="2021-04" db="EMBL/GenBank/DDBJ databases">
        <authorList>
            <person name="Gilroy R."/>
        </authorList>
    </citation>
    <scope>NUCLEOTIDE SEQUENCE</scope>
    <source>
        <strain evidence="2">ChiGjej1B1-1692</strain>
    </source>
</reference>
<evidence type="ECO:0000313" key="3">
    <source>
        <dbReference type="Proteomes" id="UP000823894"/>
    </source>
</evidence>
<dbReference type="Gene3D" id="2.170.120.40">
    <property type="entry name" value="YbbR-like domain"/>
    <property type="match status" value="2"/>
</dbReference>
<dbReference type="Proteomes" id="UP000823894">
    <property type="component" value="Unassembled WGS sequence"/>
</dbReference>
<dbReference type="InterPro" id="IPR053154">
    <property type="entry name" value="c-di-AMP_regulator"/>
</dbReference>
<protein>
    <recommendedName>
        <fullName evidence="4">YbbR-like protein</fullName>
    </recommendedName>
</protein>
<dbReference type="InterPro" id="IPR012505">
    <property type="entry name" value="YbbR"/>
</dbReference>